<keyword evidence="6" id="KW-0472">Membrane</keyword>
<dbReference type="InterPro" id="IPR019130">
    <property type="entry name" value="Macoilin"/>
</dbReference>
<dbReference type="GO" id="GO:0031965">
    <property type="term" value="C:nuclear membrane"/>
    <property type="evidence" value="ECO:0007669"/>
    <property type="project" value="UniProtKB-SubCell"/>
</dbReference>
<keyword evidence="11" id="KW-1185">Reference proteome</keyword>
<feature type="region of interest" description="Disordered" evidence="9">
    <location>
        <begin position="350"/>
        <end position="370"/>
    </location>
</feature>
<keyword evidence="3" id="KW-0812">Transmembrane</keyword>
<comment type="subcellular location">
    <subcellularLocation>
        <location evidence="1">Nucleus membrane</location>
        <topology evidence="1">Multi-pass membrane protein</topology>
    </subcellularLocation>
    <subcellularLocation>
        <location evidence="2">Rough endoplasmic reticulum membrane</location>
        <topology evidence="2">Multi-pass membrane protein</topology>
    </subcellularLocation>
</comment>
<feature type="coiled-coil region" evidence="8">
    <location>
        <begin position="174"/>
        <end position="222"/>
    </location>
</feature>
<comment type="caution">
    <text evidence="10">The sequence shown here is derived from an EMBL/GenBank/DDBJ whole genome shotgun (WGS) entry which is preliminary data.</text>
</comment>
<evidence type="ECO:0000256" key="1">
    <source>
        <dbReference type="ARBA" id="ARBA00004232"/>
    </source>
</evidence>
<evidence type="ECO:0000256" key="9">
    <source>
        <dbReference type="SAM" id="MobiDB-lite"/>
    </source>
</evidence>
<dbReference type="PANTHER" id="PTHR13289">
    <property type="entry name" value="PROTEIN PHOSPHATASE 1-BINDING PROTEIN BIFOCAL"/>
    <property type="match status" value="1"/>
</dbReference>
<dbReference type="GO" id="GO:0023041">
    <property type="term" value="P:neuronal signal transduction"/>
    <property type="evidence" value="ECO:0007669"/>
    <property type="project" value="InterPro"/>
</dbReference>
<feature type="compositionally biased region" description="Polar residues" evidence="9">
    <location>
        <begin position="243"/>
        <end position="252"/>
    </location>
</feature>
<keyword evidence="7" id="KW-0539">Nucleus</keyword>
<dbReference type="GO" id="GO:0006935">
    <property type="term" value="P:chemotaxis"/>
    <property type="evidence" value="ECO:0007669"/>
    <property type="project" value="TreeGrafter"/>
</dbReference>
<feature type="compositionally biased region" description="Basic and acidic residues" evidence="9">
    <location>
        <begin position="136"/>
        <end position="152"/>
    </location>
</feature>
<dbReference type="Pfam" id="PF09726">
    <property type="entry name" value="Macoilin"/>
    <property type="match status" value="1"/>
</dbReference>
<dbReference type="Proteomes" id="UP001432027">
    <property type="component" value="Unassembled WGS sequence"/>
</dbReference>
<evidence type="ECO:0000256" key="8">
    <source>
        <dbReference type="SAM" id="Coils"/>
    </source>
</evidence>
<feature type="compositionally biased region" description="Basic and acidic residues" evidence="9">
    <location>
        <begin position="102"/>
        <end position="128"/>
    </location>
</feature>
<evidence type="ECO:0000256" key="7">
    <source>
        <dbReference type="ARBA" id="ARBA00023242"/>
    </source>
</evidence>
<accession>A0AAV5U531</accession>
<evidence type="ECO:0000256" key="4">
    <source>
        <dbReference type="ARBA" id="ARBA00022824"/>
    </source>
</evidence>
<organism evidence="10 11">
    <name type="scientific">Pristionchus entomophagus</name>
    <dbReference type="NCBI Taxonomy" id="358040"/>
    <lineage>
        <taxon>Eukaryota</taxon>
        <taxon>Metazoa</taxon>
        <taxon>Ecdysozoa</taxon>
        <taxon>Nematoda</taxon>
        <taxon>Chromadorea</taxon>
        <taxon>Rhabditida</taxon>
        <taxon>Rhabditina</taxon>
        <taxon>Diplogasteromorpha</taxon>
        <taxon>Diplogasteroidea</taxon>
        <taxon>Neodiplogasteridae</taxon>
        <taxon>Pristionchus</taxon>
    </lineage>
</organism>
<evidence type="ECO:0000256" key="2">
    <source>
        <dbReference type="ARBA" id="ARBA00004269"/>
    </source>
</evidence>
<evidence type="ECO:0000313" key="10">
    <source>
        <dbReference type="EMBL" id="GMT01991.1"/>
    </source>
</evidence>
<dbReference type="EMBL" id="BTSX01000005">
    <property type="protein sequence ID" value="GMT01991.1"/>
    <property type="molecule type" value="Genomic_DNA"/>
</dbReference>
<dbReference type="AlphaFoldDB" id="A0AAV5U531"/>
<keyword evidence="5" id="KW-1133">Transmembrane helix</keyword>
<feature type="region of interest" description="Disordered" evidence="9">
    <location>
        <begin position="74"/>
        <end position="152"/>
    </location>
</feature>
<keyword evidence="4" id="KW-0256">Endoplasmic reticulum</keyword>
<keyword evidence="8" id="KW-0175">Coiled coil</keyword>
<reference evidence="10" key="1">
    <citation type="submission" date="2023-10" db="EMBL/GenBank/DDBJ databases">
        <title>Genome assembly of Pristionchus species.</title>
        <authorList>
            <person name="Yoshida K."/>
            <person name="Sommer R.J."/>
        </authorList>
    </citation>
    <scope>NUCLEOTIDE SEQUENCE</scope>
    <source>
        <strain evidence="10">RS0144</strain>
    </source>
</reference>
<sequence length="370" mass="40447">AAAAGGGGGTRVCGVECGKMATEVGRLRAEMRQASQAVEAARLHATNCSNGEKNAAAESGQLRGRIEQLMNKVTSVERQREQERATSAAAERKAAESAARAAELERELQKERVERREERVKGREKSETVSETQQLLREKETAWERESERLRNDSRTKDAFIMEMQAELVKLRMIAKSAVEAEDLRAELSLLREKTVHLEENLAEENKLKQELFRALRNTQAERDRARQYDYSSSSSFYPLSPTLGSPGSNGTHPPIGSGYTSSDLPSQQQPSLSGLSCAAEQAFAGASKHSYSFASPSTHTSSFLSSGTGQHTLFELPMPPTVGGKVHKNHGFPLVGEELRDNEKEPFYAQNCGKFGAPSPASARTTTTS</sequence>
<feature type="compositionally biased region" description="Low complexity" evidence="9">
    <location>
        <begin position="358"/>
        <end position="370"/>
    </location>
</feature>
<dbReference type="GO" id="GO:0008017">
    <property type="term" value="F:microtubule binding"/>
    <property type="evidence" value="ECO:0007669"/>
    <property type="project" value="TreeGrafter"/>
</dbReference>
<protein>
    <submittedName>
        <fullName evidence="10">Uncharacterized protein</fullName>
    </submittedName>
</protein>
<feature type="compositionally biased region" description="Basic and acidic residues" evidence="9">
    <location>
        <begin position="75"/>
        <end position="95"/>
    </location>
</feature>
<name>A0AAV5U531_9BILA</name>
<dbReference type="GO" id="GO:0030867">
    <property type="term" value="C:rough endoplasmic reticulum membrane"/>
    <property type="evidence" value="ECO:0007669"/>
    <property type="project" value="UniProtKB-SubCell"/>
</dbReference>
<gene>
    <name evidence="10" type="ORF">PENTCL1PPCAC_24165</name>
</gene>
<evidence type="ECO:0000256" key="3">
    <source>
        <dbReference type="ARBA" id="ARBA00022692"/>
    </source>
</evidence>
<feature type="region of interest" description="Disordered" evidence="9">
    <location>
        <begin position="223"/>
        <end position="276"/>
    </location>
</feature>
<evidence type="ECO:0000256" key="6">
    <source>
        <dbReference type="ARBA" id="ARBA00023136"/>
    </source>
</evidence>
<evidence type="ECO:0000256" key="5">
    <source>
        <dbReference type="ARBA" id="ARBA00022989"/>
    </source>
</evidence>
<proteinExistence type="predicted"/>
<evidence type="ECO:0000313" key="11">
    <source>
        <dbReference type="Proteomes" id="UP001432027"/>
    </source>
</evidence>
<feature type="non-terminal residue" evidence="10">
    <location>
        <position position="1"/>
    </location>
</feature>
<dbReference type="PANTHER" id="PTHR13289:SF6">
    <property type="entry name" value="MACOILIN"/>
    <property type="match status" value="1"/>
</dbReference>
<feature type="compositionally biased region" description="Low complexity" evidence="9">
    <location>
        <begin position="262"/>
        <end position="276"/>
    </location>
</feature>